<dbReference type="PANTHER" id="PTHR34849">
    <property type="entry name" value="SSL5025 PROTEIN"/>
    <property type="match status" value="1"/>
</dbReference>
<evidence type="ECO:0000313" key="2">
    <source>
        <dbReference type="Proteomes" id="UP000649604"/>
    </source>
</evidence>
<dbReference type="InterPro" id="IPR036388">
    <property type="entry name" value="WH-like_DNA-bd_sf"/>
</dbReference>
<evidence type="ECO:0000313" key="1">
    <source>
        <dbReference type="EMBL" id="MBD3326276.1"/>
    </source>
</evidence>
<comment type="caution">
    <text evidence="1">The sequence shown here is derived from an EMBL/GenBank/DDBJ whole genome shotgun (WGS) entry which is preliminary data.</text>
</comment>
<protein>
    <submittedName>
        <fullName evidence="1">DUF433 domain-containing protein</fullName>
    </submittedName>
</protein>
<dbReference type="Proteomes" id="UP000649604">
    <property type="component" value="Unassembled WGS sequence"/>
</dbReference>
<sequence>MTPLDRITVNPEVCLGQPTIRGMRITVSIILKQIASGMTTPDILDAYPELEAEDIAQSLRYAAWLASERVRIVGPSEVPSHG</sequence>
<proteinExistence type="predicted"/>
<reference evidence="1" key="1">
    <citation type="submission" date="2019-11" db="EMBL/GenBank/DDBJ databases">
        <title>Microbial mats filling the niche in hypersaline microbial mats.</title>
        <authorList>
            <person name="Wong H.L."/>
            <person name="Macleod F.I."/>
            <person name="White R.A. III"/>
            <person name="Burns B.P."/>
        </authorList>
    </citation>
    <scope>NUCLEOTIDE SEQUENCE</scope>
    <source>
        <strain evidence="1">Rbin_158</strain>
    </source>
</reference>
<dbReference type="SUPFAM" id="SSF46689">
    <property type="entry name" value="Homeodomain-like"/>
    <property type="match status" value="1"/>
</dbReference>
<dbReference type="InterPro" id="IPR007367">
    <property type="entry name" value="DUF433"/>
</dbReference>
<dbReference type="Gene3D" id="1.10.10.10">
    <property type="entry name" value="Winged helix-like DNA-binding domain superfamily/Winged helix DNA-binding domain"/>
    <property type="match status" value="1"/>
</dbReference>
<accession>A0A9D5JYV6</accession>
<dbReference type="AlphaFoldDB" id="A0A9D5JYV6"/>
<dbReference type="InterPro" id="IPR009057">
    <property type="entry name" value="Homeodomain-like_sf"/>
</dbReference>
<dbReference type="EMBL" id="WJJP01000554">
    <property type="protein sequence ID" value="MBD3326276.1"/>
    <property type="molecule type" value="Genomic_DNA"/>
</dbReference>
<dbReference type="Pfam" id="PF04255">
    <property type="entry name" value="DUF433"/>
    <property type="match status" value="1"/>
</dbReference>
<name>A0A9D5JYV6_9BACT</name>
<dbReference type="PANTHER" id="PTHR34849:SF3">
    <property type="entry name" value="SSR2962 PROTEIN"/>
    <property type="match status" value="1"/>
</dbReference>
<gene>
    <name evidence="1" type="ORF">GF339_16950</name>
</gene>
<organism evidence="1 2">
    <name type="scientific">candidate division KSB3 bacterium</name>
    <dbReference type="NCBI Taxonomy" id="2044937"/>
    <lineage>
        <taxon>Bacteria</taxon>
        <taxon>candidate division KSB3</taxon>
    </lineage>
</organism>